<evidence type="ECO:0000259" key="2">
    <source>
        <dbReference type="PROSITE" id="PS50937"/>
    </source>
</evidence>
<protein>
    <submittedName>
        <fullName evidence="3">DNA-binding transcriptional regulator, MerR family</fullName>
    </submittedName>
</protein>
<sequence length="252" mass="28820">MLYTVKELSAISNVTIKTLHHYHKIGLLLPEKVSQAGYRLYGRGEVERLQAILFYRELEIPLVQIKQLLERDVDRLRILTEQRTMLRKKATRLGQILGTLEKSIEAVQGGVTMGKQEMFAGFSSEEEWKSALQEQKEYLQETYEAELDTSTIDVQEMNEQAREAVFFMTELADALRAGVKHFDERIKERIQTHVAFLNQHGHTMTAVDFANQTAFFLQDDFHLAMLEAQQTGLAYYLSAAAQAFAADPLTQS</sequence>
<dbReference type="RefSeq" id="WP_092272494.1">
    <property type="nucleotide sequence ID" value="NZ_FORT01000012.1"/>
</dbReference>
<dbReference type="STRING" id="1884381.SAMN05518846_112199"/>
<reference evidence="4" key="1">
    <citation type="submission" date="2016-10" db="EMBL/GenBank/DDBJ databases">
        <authorList>
            <person name="Varghese N."/>
            <person name="Submissions S."/>
        </authorList>
    </citation>
    <scope>NUCLEOTIDE SEQUENCE [LARGE SCALE GENOMIC DNA]</scope>
    <source>
        <strain evidence="4">OK042</strain>
    </source>
</reference>
<accession>A0A1I3Z5M4</accession>
<dbReference type="PROSITE" id="PS50937">
    <property type="entry name" value="HTH_MERR_2"/>
    <property type="match status" value="1"/>
</dbReference>
<dbReference type="Gene3D" id="1.10.1660.10">
    <property type="match status" value="1"/>
</dbReference>
<dbReference type="GO" id="GO:0003677">
    <property type="term" value="F:DNA binding"/>
    <property type="evidence" value="ECO:0007669"/>
    <property type="project" value="UniProtKB-KW"/>
</dbReference>
<dbReference type="PANTHER" id="PTHR30204:SF90">
    <property type="entry name" value="HTH-TYPE TRANSCRIPTIONAL ACTIVATOR MTA"/>
    <property type="match status" value="1"/>
</dbReference>
<dbReference type="InterPro" id="IPR047057">
    <property type="entry name" value="MerR_fam"/>
</dbReference>
<evidence type="ECO:0000313" key="3">
    <source>
        <dbReference type="EMBL" id="SFK39444.1"/>
    </source>
</evidence>
<feature type="domain" description="HTH merR-type" evidence="2">
    <location>
        <begin position="2"/>
        <end position="71"/>
    </location>
</feature>
<dbReference type="CDD" id="cd01106">
    <property type="entry name" value="HTH_TipAL-Mta"/>
    <property type="match status" value="1"/>
</dbReference>
<dbReference type="Pfam" id="PF13411">
    <property type="entry name" value="MerR_1"/>
    <property type="match status" value="1"/>
</dbReference>
<dbReference type="AlphaFoldDB" id="A0A1I3Z5M4"/>
<organism evidence="3 4">
    <name type="scientific">Brevibacillus centrosporus</name>
    <dbReference type="NCBI Taxonomy" id="54910"/>
    <lineage>
        <taxon>Bacteria</taxon>
        <taxon>Bacillati</taxon>
        <taxon>Bacillota</taxon>
        <taxon>Bacilli</taxon>
        <taxon>Bacillales</taxon>
        <taxon>Paenibacillaceae</taxon>
        <taxon>Brevibacillus</taxon>
    </lineage>
</organism>
<dbReference type="GO" id="GO:0003700">
    <property type="term" value="F:DNA-binding transcription factor activity"/>
    <property type="evidence" value="ECO:0007669"/>
    <property type="project" value="InterPro"/>
</dbReference>
<dbReference type="SUPFAM" id="SSF46955">
    <property type="entry name" value="Putative DNA-binding domain"/>
    <property type="match status" value="1"/>
</dbReference>
<evidence type="ECO:0000256" key="1">
    <source>
        <dbReference type="ARBA" id="ARBA00023125"/>
    </source>
</evidence>
<dbReference type="Proteomes" id="UP000198915">
    <property type="component" value="Unassembled WGS sequence"/>
</dbReference>
<proteinExistence type="predicted"/>
<evidence type="ECO:0000313" key="4">
    <source>
        <dbReference type="Proteomes" id="UP000198915"/>
    </source>
</evidence>
<keyword evidence="1 3" id="KW-0238">DNA-binding</keyword>
<keyword evidence="4" id="KW-1185">Reference proteome</keyword>
<dbReference type="InterPro" id="IPR009061">
    <property type="entry name" value="DNA-bd_dom_put_sf"/>
</dbReference>
<name>A0A1I3Z5M4_9BACL</name>
<dbReference type="SMART" id="SM00422">
    <property type="entry name" value="HTH_MERR"/>
    <property type="match status" value="1"/>
</dbReference>
<dbReference type="InterPro" id="IPR000551">
    <property type="entry name" value="MerR-type_HTH_dom"/>
</dbReference>
<gene>
    <name evidence="3" type="ORF">SAMN05518846_112199</name>
</gene>
<dbReference type="EMBL" id="FORT01000012">
    <property type="protein sequence ID" value="SFK39444.1"/>
    <property type="molecule type" value="Genomic_DNA"/>
</dbReference>
<dbReference type="PANTHER" id="PTHR30204">
    <property type="entry name" value="REDOX-CYCLING DRUG-SENSING TRANSCRIPTIONAL ACTIVATOR SOXR"/>
    <property type="match status" value="1"/>
</dbReference>